<feature type="domain" description="Glutamyl-tRNA reductase N-terminal" evidence="18">
    <location>
        <begin position="6"/>
        <end position="157"/>
    </location>
</feature>
<evidence type="ECO:0000256" key="4">
    <source>
        <dbReference type="ARBA" id="ARBA00022857"/>
    </source>
</evidence>
<dbReference type="InterPro" id="IPR015895">
    <property type="entry name" value="4pyrrol_synth_GluRdtase_N"/>
</dbReference>
<geneLocation type="plasmid" evidence="20">
    <name>pnfsy08</name>
</geneLocation>
<dbReference type="PROSITE" id="PS00747">
    <property type="entry name" value="GLUTR"/>
    <property type="match status" value="1"/>
</dbReference>
<dbReference type="HAMAP" id="MF_00087">
    <property type="entry name" value="Glu_tRNA_reductase"/>
    <property type="match status" value="1"/>
</dbReference>
<dbReference type="PANTHER" id="PTHR43120:SF1">
    <property type="entry name" value="GLUTAMYL-TRNA REDUCTASE 1, CHLOROPLASTIC"/>
    <property type="match status" value="1"/>
</dbReference>
<dbReference type="InterPro" id="IPR006151">
    <property type="entry name" value="Shikm_DH/Glu-tRNA_Rdtase"/>
</dbReference>
<keyword evidence="5 10" id="KW-0560">Oxidoreductase</keyword>
<comment type="domain">
    <text evidence="10">Possesses an unusual extended V-shaped dimeric structure with each monomer consisting of three distinct domains arranged along a curved 'spinal' alpha-helix. The N-terminal catalytic domain specifically recognizes the glutamate moiety of the substrate. The second domain is the NADPH-binding domain, and the third C-terminal domain is responsible for dimerization.</text>
</comment>
<keyword evidence="6" id="KW-0149">Chlorophyll biosynthesis</keyword>
<evidence type="ECO:0000256" key="10">
    <source>
        <dbReference type="HAMAP-Rule" id="MF_00087"/>
    </source>
</evidence>
<evidence type="ECO:0000256" key="1">
    <source>
        <dbReference type="ARBA" id="ARBA00005059"/>
    </source>
</evidence>
<evidence type="ECO:0000259" key="18">
    <source>
        <dbReference type="Pfam" id="PF05201"/>
    </source>
</evidence>
<dbReference type="PANTHER" id="PTHR43120">
    <property type="entry name" value="GLUTAMYL-TRNA REDUCTASE 1, CHLOROPLASTIC"/>
    <property type="match status" value="1"/>
</dbReference>
<dbReference type="UniPathway" id="UPA00251">
    <property type="reaction ID" value="UER00316"/>
</dbReference>
<dbReference type="Gene3D" id="3.30.460.30">
    <property type="entry name" value="Glutamyl-tRNA reductase, N-terminal domain"/>
    <property type="match status" value="1"/>
</dbReference>
<keyword evidence="7 10" id="KW-0627">Porphyrin biosynthesis</keyword>
<evidence type="ECO:0000256" key="8">
    <source>
        <dbReference type="ARBA" id="ARBA00047464"/>
    </source>
</evidence>
<evidence type="ECO:0000313" key="19">
    <source>
        <dbReference type="EMBL" id="AUB44883.1"/>
    </source>
</evidence>
<evidence type="ECO:0000256" key="5">
    <source>
        <dbReference type="ARBA" id="ARBA00023002"/>
    </source>
</evidence>
<feature type="binding site" evidence="10 12">
    <location>
        <begin position="114"/>
        <end position="116"/>
    </location>
    <ligand>
        <name>substrate</name>
    </ligand>
</feature>
<dbReference type="EC" id="1.2.1.70" evidence="3 10"/>
<dbReference type="Pfam" id="PF00745">
    <property type="entry name" value="GlutR_dimer"/>
    <property type="match status" value="1"/>
</dbReference>
<evidence type="ECO:0000256" key="13">
    <source>
        <dbReference type="PIRSR" id="PIRSR000445-3"/>
    </source>
</evidence>
<comment type="catalytic activity">
    <reaction evidence="8 10 15">
        <text>(S)-4-amino-5-oxopentanoate + tRNA(Glu) + NADP(+) = L-glutamyl-tRNA(Glu) + NADPH + H(+)</text>
        <dbReference type="Rhea" id="RHEA:12344"/>
        <dbReference type="Rhea" id="RHEA-COMP:9663"/>
        <dbReference type="Rhea" id="RHEA-COMP:9680"/>
        <dbReference type="ChEBI" id="CHEBI:15378"/>
        <dbReference type="ChEBI" id="CHEBI:57501"/>
        <dbReference type="ChEBI" id="CHEBI:57783"/>
        <dbReference type="ChEBI" id="CHEBI:58349"/>
        <dbReference type="ChEBI" id="CHEBI:78442"/>
        <dbReference type="ChEBI" id="CHEBI:78520"/>
        <dbReference type="EC" id="1.2.1.70"/>
    </reaction>
</comment>
<dbReference type="Pfam" id="PF01488">
    <property type="entry name" value="Shikimate_DH"/>
    <property type="match status" value="1"/>
</dbReference>
<dbReference type="FunFam" id="3.40.50.720:FF:000031">
    <property type="entry name" value="Glutamyl-tRNA reductase"/>
    <property type="match status" value="1"/>
</dbReference>
<dbReference type="AlphaFoldDB" id="A0A2K8TBC0"/>
<dbReference type="FunFam" id="3.30.460.30:FF:000001">
    <property type="entry name" value="Glutamyl-tRNA reductase"/>
    <property type="match status" value="1"/>
</dbReference>
<comment type="pathway">
    <text evidence="1 10 15">Porphyrin-containing compound metabolism; protoporphyrin-IX biosynthesis; 5-aminolevulinate from L-glutamyl-tRNA(Glu): step 1/2.</text>
</comment>
<dbReference type="RefSeq" id="WP_100904404.1">
    <property type="nucleotide sequence ID" value="NZ_CAWNNC010000009.1"/>
</dbReference>
<dbReference type="SUPFAM" id="SSF69742">
    <property type="entry name" value="Glutamyl tRNA-reductase catalytic, N-terminal domain"/>
    <property type="match status" value="1"/>
</dbReference>
<dbReference type="GO" id="GO:0015995">
    <property type="term" value="P:chlorophyll biosynthetic process"/>
    <property type="evidence" value="ECO:0007669"/>
    <property type="project" value="UniProtKB-KW"/>
</dbReference>
<evidence type="ECO:0000259" key="17">
    <source>
        <dbReference type="Pfam" id="PF01488"/>
    </source>
</evidence>
<comment type="function">
    <text evidence="10">Catalyzes the NADPH-dependent reduction of glutamyl-tRNA(Glu) to glutamate 1-semialdehyde (GSA).</text>
</comment>
<feature type="domain" description="Tetrapyrrole biosynthesis glutamyl-tRNA reductase dimerisation" evidence="16">
    <location>
        <begin position="322"/>
        <end position="422"/>
    </location>
</feature>
<feature type="binding site" evidence="10 13">
    <location>
        <begin position="190"/>
        <end position="195"/>
    </location>
    <ligand>
        <name>NADP(+)</name>
        <dbReference type="ChEBI" id="CHEBI:58349"/>
    </ligand>
</feature>
<dbReference type="NCBIfam" id="TIGR01035">
    <property type="entry name" value="hemA"/>
    <property type="match status" value="1"/>
</dbReference>
<dbReference type="GO" id="GO:0008883">
    <property type="term" value="F:glutamyl-tRNA reductase activity"/>
    <property type="evidence" value="ECO:0007669"/>
    <property type="project" value="UniProtKB-UniRule"/>
</dbReference>
<evidence type="ECO:0000256" key="14">
    <source>
        <dbReference type="PIRSR" id="PIRSR000445-4"/>
    </source>
</evidence>
<reference evidence="19 20" key="1">
    <citation type="submission" date="2017-11" db="EMBL/GenBank/DDBJ databases">
        <title>Complete genome of a free-living desiccation-tolerant cyanobacterium and its photosynthetic adaptation to extreme terrestrial habitat.</title>
        <authorList>
            <person name="Shang J."/>
        </authorList>
    </citation>
    <scope>NUCLEOTIDE SEQUENCE [LARGE SCALE GENOMIC DNA]</scope>
    <source>
        <strain evidence="19 20">CCNUN1</strain>
        <plasmid evidence="20">pnfsy08</plasmid>
    </source>
</reference>
<dbReference type="CDD" id="cd05213">
    <property type="entry name" value="NAD_bind_Glutamyl_tRNA_reduct"/>
    <property type="match status" value="1"/>
</dbReference>
<evidence type="ECO:0000256" key="3">
    <source>
        <dbReference type="ARBA" id="ARBA00012970"/>
    </source>
</evidence>
<dbReference type="InterPro" id="IPR036343">
    <property type="entry name" value="GluRdtase_N_sf"/>
</dbReference>
<dbReference type="InterPro" id="IPR018214">
    <property type="entry name" value="GluRdtase_CS"/>
</dbReference>
<evidence type="ECO:0000313" key="20">
    <source>
        <dbReference type="Proteomes" id="UP000232003"/>
    </source>
</evidence>
<evidence type="ECO:0000256" key="2">
    <source>
        <dbReference type="ARBA" id="ARBA00005916"/>
    </source>
</evidence>
<feature type="active site" description="Nucleophile" evidence="10 11">
    <location>
        <position position="50"/>
    </location>
</feature>
<evidence type="ECO:0000256" key="6">
    <source>
        <dbReference type="ARBA" id="ARBA00023171"/>
    </source>
</evidence>
<evidence type="ECO:0000256" key="15">
    <source>
        <dbReference type="RuleBase" id="RU000584"/>
    </source>
</evidence>
<sequence length="501" mass="55578">MNIALVGLSHKTAPVEIREKLSIPEERIENTIAQLCKYSHIEEAAILSTCNRLEIYVVVNKIDQAAQEVTEFLCEYSKLPFSDLHQYLFTLLQQDAVKHLMQVASGLDSLVLGEGQILAQVKHAYQLVQQYNDGSGRILDQLFKQAVTTAKRVRTQTSIGTGAVSVSSAAVELAQIKVEKLSACQVTIVGAGNMARRLVQHLISKGATQISIVNRSIERAEELANQFSDAGVQYYPFAELMSLVAAADLVFTSTASVEPLLDRAKLKAALKPEQPLMLVDISVPRNVDADVNELPHVRVFNVDDLKTVVAQNQESRRQMAIEAQALIQEDLDTFQTWLRSRETVSIISCLRDKLEKIREQELEKALSRMGSDFAKKHQEAVEALTLRIINKIFHEPMVQLRTQRDLEAQRLVLQVLQVLFNLDTGEVQSNLVAQASSNLVAQTSSNLVAQTSSLSISTLEIAAKNINVAQVSREHVKVAQMRLESIEVHAKVEEVIAQSVT</sequence>
<keyword evidence="19" id="KW-0614">Plasmid</keyword>
<keyword evidence="4 10" id="KW-0521">NADP</keyword>
<evidence type="ECO:0000256" key="12">
    <source>
        <dbReference type="PIRSR" id="PIRSR000445-2"/>
    </source>
</evidence>
<protein>
    <recommendedName>
        <fullName evidence="9 10">Glutamyl-tRNA reductase</fullName>
        <shortName evidence="10">GluTR</shortName>
        <ecNumber evidence="3 10">1.2.1.70</ecNumber>
    </recommendedName>
</protein>
<dbReference type="GO" id="GO:0050661">
    <property type="term" value="F:NADP binding"/>
    <property type="evidence" value="ECO:0007669"/>
    <property type="project" value="InterPro"/>
</dbReference>
<dbReference type="InterPro" id="IPR036291">
    <property type="entry name" value="NAD(P)-bd_dom_sf"/>
</dbReference>
<proteinExistence type="inferred from homology"/>
<feature type="binding site" evidence="10 12">
    <location>
        <position position="109"/>
    </location>
    <ligand>
        <name>substrate</name>
    </ligand>
</feature>
<gene>
    <name evidence="10" type="primary">hemA</name>
    <name evidence="19" type="ORF">COO91_11136</name>
</gene>
<feature type="site" description="Important for activity" evidence="10 14">
    <location>
        <position position="99"/>
    </location>
</feature>
<evidence type="ECO:0000256" key="11">
    <source>
        <dbReference type="PIRSR" id="PIRSR000445-1"/>
    </source>
</evidence>
<dbReference type="EMBL" id="CP024793">
    <property type="protein sequence ID" value="AUB44883.1"/>
    <property type="molecule type" value="Genomic_DNA"/>
</dbReference>
<dbReference type="InterPro" id="IPR000343">
    <property type="entry name" value="4pyrrol_synth_GluRdtase"/>
</dbReference>
<dbReference type="PIRSF" id="PIRSF000445">
    <property type="entry name" value="4pyrrol_synth_GluRdtase"/>
    <property type="match status" value="1"/>
</dbReference>
<evidence type="ECO:0000256" key="9">
    <source>
        <dbReference type="ARBA" id="ARBA00068659"/>
    </source>
</evidence>
<feature type="binding site" evidence="10 12">
    <location>
        <position position="120"/>
    </location>
    <ligand>
        <name>substrate</name>
    </ligand>
</feature>
<organism evidence="19 20">
    <name type="scientific">Nostoc flagelliforme CCNUN1</name>
    <dbReference type="NCBI Taxonomy" id="2038116"/>
    <lineage>
        <taxon>Bacteria</taxon>
        <taxon>Bacillati</taxon>
        <taxon>Cyanobacteriota</taxon>
        <taxon>Cyanophyceae</taxon>
        <taxon>Nostocales</taxon>
        <taxon>Nostocaceae</taxon>
        <taxon>Nostoc</taxon>
    </lineage>
</organism>
<dbReference type="Pfam" id="PF05201">
    <property type="entry name" value="GlutR_N"/>
    <property type="match status" value="1"/>
</dbReference>
<comment type="similarity">
    <text evidence="2 10 15">Belongs to the glutamyl-tRNA reductase family.</text>
</comment>
<dbReference type="InterPro" id="IPR036453">
    <property type="entry name" value="GluRdtase_dimer_dom_sf"/>
</dbReference>
<feature type="domain" description="Quinate/shikimate 5-dehydrogenase/glutamyl-tRNA reductase" evidence="17">
    <location>
        <begin position="172"/>
        <end position="308"/>
    </location>
</feature>
<dbReference type="InterPro" id="IPR015896">
    <property type="entry name" value="4pyrrol_synth_GluRdtase_dimer"/>
</dbReference>
<dbReference type="Proteomes" id="UP000232003">
    <property type="component" value="Plasmid pNFSY08"/>
</dbReference>
<dbReference type="GO" id="GO:0006782">
    <property type="term" value="P:protoporphyrinogen IX biosynthetic process"/>
    <property type="evidence" value="ECO:0007669"/>
    <property type="project" value="UniProtKB-UniRule"/>
</dbReference>
<comment type="miscellaneous">
    <text evidence="10">During catalysis, the active site Cys acts as a nucleophile attacking the alpha-carbonyl group of tRNA-bound glutamate with the formation of a thioester intermediate between enzyme and glutamate, and the concomitant release of tRNA(Glu). The thioester intermediate is finally reduced by direct hydride transfer from NADPH, to form the product GSA.</text>
</comment>
<name>A0A2K8TBC0_9NOSO</name>
<dbReference type="KEGG" id="nfl:COO91_11136"/>
<comment type="subunit">
    <text evidence="10">Homodimer.</text>
</comment>
<dbReference type="SUPFAM" id="SSF69075">
    <property type="entry name" value="Glutamyl tRNA-reductase dimerization domain"/>
    <property type="match status" value="1"/>
</dbReference>
<evidence type="ECO:0000259" key="16">
    <source>
        <dbReference type="Pfam" id="PF00745"/>
    </source>
</evidence>
<dbReference type="NCBIfam" id="NF000744">
    <property type="entry name" value="PRK00045.1-3"/>
    <property type="match status" value="1"/>
</dbReference>
<dbReference type="OrthoDB" id="110209at2"/>
<keyword evidence="20" id="KW-1185">Reference proteome</keyword>
<evidence type="ECO:0000256" key="7">
    <source>
        <dbReference type="ARBA" id="ARBA00023244"/>
    </source>
</evidence>
<accession>A0A2K8TBC0</accession>
<feature type="binding site" evidence="10 12">
    <location>
        <begin position="49"/>
        <end position="52"/>
    </location>
    <ligand>
        <name>substrate</name>
    </ligand>
</feature>
<dbReference type="SUPFAM" id="SSF51735">
    <property type="entry name" value="NAD(P)-binding Rossmann-fold domains"/>
    <property type="match status" value="1"/>
</dbReference>
<dbReference type="Gene3D" id="3.40.50.720">
    <property type="entry name" value="NAD(P)-binding Rossmann-like Domain"/>
    <property type="match status" value="1"/>
</dbReference>